<keyword evidence="2" id="KW-0813">Transport</keyword>
<reference evidence="15 16" key="1">
    <citation type="submission" date="2017-08" db="EMBL/GenBank/DDBJ databases">
        <title>Acidophilic green algal genome provides insights into adaptation to an acidic environment.</title>
        <authorList>
            <person name="Hirooka S."/>
            <person name="Hirose Y."/>
            <person name="Kanesaki Y."/>
            <person name="Higuchi S."/>
            <person name="Fujiwara T."/>
            <person name="Onuma R."/>
            <person name="Era A."/>
            <person name="Ohbayashi R."/>
            <person name="Uzuka A."/>
            <person name="Nozaki H."/>
            <person name="Yoshikawa H."/>
            <person name="Miyagishima S.Y."/>
        </authorList>
    </citation>
    <scope>NUCLEOTIDE SEQUENCE [LARGE SCALE GENOMIC DNA]</scope>
    <source>
        <strain evidence="15 16">NIES-2499</strain>
    </source>
</reference>
<keyword evidence="8 13" id="KW-1133">Transmembrane helix</keyword>
<dbReference type="PRINTS" id="PR01463">
    <property type="entry name" value="EAGCHANLFMLY"/>
</dbReference>
<accession>A0A250XMJ2</accession>
<keyword evidence="10 13" id="KW-0472">Membrane</keyword>
<dbReference type="PROSITE" id="PS00888">
    <property type="entry name" value="CNMP_BINDING_1"/>
    <property type="match status" value="1"/>
</dbReference>
<feature type="region of interest" description="Disordered" evidence="12">
    <location>
        <begin position="471"/>
        <end position="510"/>
    </location>
</feature>
<evidence type="ECO:0000256" key="11">
    <source>
        <dbReference type="ARBA" id="ARBA00023303"/>
    </source>
</evidence>
<evidence type="ECO:0000256" key="13">
    <source>
        <dbReference type="SAM" id="Phobius"/>
    </source>
</evidence>
<keyword evidence="6" id="KW-0851">Voltage-gated channel</keyword>
<keyword evidence="3" id="KW-0633">Potassium transport</keyword>
<keyword evidence="4 13" id="KW-0812">Transmembrane</keyword>
<organism evidence="15 16">
    <name type="scientific">Chlamydomonas eustigma</name>
    <dbReference type="NCBI Taxonomy" id="1157962"/>
    <lineage>
        <taxon>Eukaryota</taxon>
        <taxon>Viridiplantae</taxon>
        <taxon>Chlorophyta</taxon>
        <taxon>core chlorophytes</taxon>
        <taxon>Chlorophyceae</taxon>
        <taxon>CS clade</taxon>
        <taxon>Chlamydomonadales</taxon>
        <taxon>Chlamydomonadaceae</taxon>
        <taxon>Chlamydomonas</taxon>
    </lineage>
</organism>
<dbReference type="InterPro" id="IPR018488">
    <property type="entry name" value="cNMP-bd_CS"/>
</dbReference>
<dbReference type="GO" id="GO:0005886">
    <property type="term" value="C:plasma membrane"/>
    <property type="evidence" value="ECO:0007669"/>
    <property type="project" value="TreeGrafter"/>
</dbReference>
<dbReference type="GO" id="GO:0042391">
    <property type="term" value="P:regulation of membrane potential"/>
    <property type="evidence" value="ECO:0007669"/>
    <property type="project" value="TreeGrafter"/>
</dbReference>
<evidence type="ECO:0000256" key="9">
    <source>
        <dbReference type="ARBA" id="ARBA00023065"/>
    </source>
</evidence>
<dbReference type="EMBL" id="BEGY01000120">
    <property type="protein sequence ID" value="GAX84236.1"/>
    <property type="molecule type" value="Genomic_DNA"/>
</dbReference>
<evidence type="ECO:0000256" key="2">
    <source>
        <dbReference type="ARBA" id="ARBA00022448"/>
    </source>
</evidence>
<comment type="caution">
    <text evidence="15">The sequence shown here is derived from an EMBL/GenBank/DDBJ whole genome shotgun (WGS) entry which is preliminary data.</text>
</comment>
<evidence type="ECO:0000256" key="10">
    <source>
        <dbReference type="ARBA" id="ARBA00023136"/>
    </source>
</evidence>
<feature type="region of interest" description="Disordered" evidence="12">
    <location>
        <begin position="288"/>
        <end position="347"/>
    </location>
</feature>
<feature type="region of interest" description="Disordered" evidence="12">
    <location>
        <begin position="121"/>
        <end position="194"/>
    </location>
</feature>
<evidence type="ECO:0000256" key="12">
    <source>
        <dbReference type="SAM" id="MobiDB-lite"/>
    </source>
</evidence>
<dbReference type="GO" id="GO:0005249">
    <property type="term" value="F:voltage-gated potassium channel activity"/>
    <property type="evidence" value="ECO:0007669"/>
    <property type="project" value="InterPro"/>
</dbReference>
<feature type="compositionally biased region" description="Basic residues" evidence="12">
    <location>
        <begin position="288"/>
        <end position="299"/>
    </location>
</feature>
<dbReference type="PANTHER" id="PTHR10217:SF435">
    <property type="entry name" value="POTASSIUM VOLTAGE-GATED CHANNEL PROTEIN EAG"/>
    <property type="match status" value="1"/>
</dbReference>
<dbReference type="InterPro" id="IPR005821">
    <property type="entry name" value="Ion_trans_dom"/>
</dbReference>
<protein>
    <recommendedName>
        <fullName evidence="14">Cyclic nucleotide-binding domain-containing protein</fullName>
    </recommendedName>
</protein>
<evidence type="ECO:0000256" key="8">
    <source>
        <dbReference type="ARBA" id="ARBA00022989"/>
    </source>
</evidence>
<feature type="compositionally biased region" description="Polar residues" evidence="12">
    <location>
        <begin position="121"/>
        <end position="138"/>
    </location>
</feature>
<evidence type="ECO:0000256" key="1">
    <source>
        <dbReference type="ARBA" id="ARBA00004141"/>
    </source>
</evidence>
<dbReference type="GO" id="GO:0034702">
    <property type="term" value="C:monoatomic ion channel complex"/>
    <property type="evidence" value="ECO:0007669"/>
    <property type="project" value="UniProtKB-KW"/>
</dbReference>
<comment type="subcellular location">
    <subcellularLocation>
        <location evidence="1">Membrane</location>
        <topology evidence="1">Multi-pass membrane protein</topology>
    </subcellularLocation>
</comment>
<sequence length="1365" mass="147691">MHDASYRSRPSLLAQPAKLGALAIPFPFPGESIHPHSQLKHDGAALHVSAKHSTEDDEPCSVTHYDLSSPRACFQNNKQAAVPTMPGVQEDHICHVNPLADLMGESLPALHHHTLSGNNDLDGSISTCGRHPSTSGHSENADHPSPRSIHTKSVGYPLRSSSSSKSVNNSSPHASAAGPDNNRNLSTKSRHSGRRTWKAFTFQDVVKLAQQRQERSLTHVSMGNHSGGSDSTATFSHITTSNTPAALGEEGALVAGGSEDYGSKGISSATAIGNRGISSATILDSASHHHNQAGMHSRHAGSSSSWMPRSSMKQPASPLSSSSLGPSQPSHHHHEDDSSGGVHHHHSLHPHIIDHEDNGVDASAHHLLLDVAAGSSTAVGEAVLPAAATSSQHIPHDHQNITIIMMDGSNRAAITRQDASGCHGNISVVDGSTTTEGLIIRSDGAESAAPLQVSGHHVLAAVQRFKGIKPVKTSQGHDSGHYVSSDEVSNHNDEGMRTDNEQQQETTPASTCEAVLLVTSHHDYVDPVVLPVVAGAADDTTAATTCSQLVPAYCQETFAGRASKATVLSSSTITYESTSHNNYTGMIGSSTQKKQSSTSNTSASTAVSPPLSMKAVDAKHKLLNNCSSSTPPPPPPPPAAVAGLLAGHLKLPSRGFMPAVDGIDRGSVLEVLAKRSSVASEAPITTQQDIESGGVLKALRRGRASSSLADLKTANDLGGASSQVVHTDHEGCGGWMRPAVMTTTASATHIIMFLKAMIWDVIGRDDTIRMLWDCLLLVTLLYIIVVTPFVIAFSINTADVTTSFGAVDMTINAILMADVIMGFRTSFIDRNGQLRSGRKDICVHYLTGWFVVDLVSSLPFDNMTTDSRLGVLKAFRLLKAIKYLNVFNTIKIRGLKGKWSDRNVIQIMEDLMGRSNFRLLKFSLLAFSLLHWSACLFYYSASWNNFDDSTWVYKADLVPNSHDDYTGADNFQSYVYSLYWAMVTMTTVGYGDITPTNAVEMIVCMFVIGVGASMFAYFIGSLSRAIATVDSRQAFLEKKNAAVAEFCMLRRVPLNLSESIKEFYHYTLPYEMHESETAIIAGLPLNLRTQLVMHMYKEALEKVPMFKGKQPAFITSLVTHLKMEHYSPGDVIVRQGDVGHEMYFIGDGHVEVRVYKNDPELTSDDPNLMEDPKLASSNLPPLFKDMRKWWNRTVSKVRGKKSNYRRRLNGSVRVIGTSGGGGGGLTGRSRGSSNSSLGAMSRDMVGEYREVGVLGKGECFGTYSCLLGEPRAATVVSVSYSELYSLARKDLEEVVSRWPELGEEFSVLVTGTHTVEDEAWLVREEMGLSGRALTAHDVEWLEEDDYDMTCEGVERNDKRDDAVIY</sequence>
<dbReference type="Gene3D" id="1.10.287.70">
    <property type="match status" value="1"/>
</dbReference>
<dbReference type="PANTHER" id="PTHR10217">
    <property type="entry name" value="VOLTAGE AND LIGAND GATED POTASSIUM CHANNEL"/>
    <property type="match status" value="1"/>
</dbReference>
<evidence type="ECO:0000256" key="7">
    <source>
        <dbReference type="ARBA" id="ARBA00022958"/>
    </source>
</evidence>
<keyword evidence="7" id="KW-0630">Potassium</keyword>
<dbReference type="Pfam" id="PF00027">
    <property type="entry name" value="cNMP_binding"/>
    <property type="match status" value="1"/>
</dbReference>
<evidence type="ECO:0000313" key="16">
    <source>
        <dbReference type="Proteomes" id="UP000232323"/>
    </source>
</evidence>
<evidence type="ECO:0000256" key="5">
    <source>
        <dbReference type="ARBA" id="ARBA00022826"/>
    </source>
</evidence>
<evidence type="ECO:0000259" key="14">
    <source>
        <dbReference type="PROSITE" id="PS50042"/>
    </source>
</evidence>
<feature type="domain" description="Cyclic nucleotide-binding" evidence="14">
    <location>
        <begin position="1105"/>
        <end position="1295"/>
    </location>
</feature>
<feature type="transmembrane region" description="Helical" evidence="13">
    <location>
        <begin position="998"/>
        <end position="1019"/>
    </location>
</feature>
<keyword evidence="9" id="KW-0406">Ion transport</keyword>
<evidence type="ECO:0000256" key="6">
    <source>
        <dbReference type="ARBA" id="ARBA00022882"/>
    </source>
</evidence>
<dbReference type="InterPro" id="IPR014710">
    <property type="entry name" value="RmlC-like_jellyroll"/>
</dbReference>
<evidence type="ECO:0000256" key="4">
    <source>
        <dbReference type="ARBA" id="ARBA00022692"/>
    </source>
</evidence>
<keyword evidence="16" id="KW-1185">Reference proteome</keyword>
<dbReference type="SUPFAM" id="SSF81324">
    <property type="entry name" value="Voltage-gated potassium channels"/>
    <property type="match status" value="1"/>
</dbReference>
<feature type="compositionally biased region" description="Low complexity" evidence="12">
    <location>
        <begin position="302"/>
        <end position="329"/>
    </location>
</feature>
<feature type="compositionally biased region" description="Polar residues" evidence="12">
    <location>
        <begin position="579"/>
        <end position="588"/>
    </location>
</feature>
<evidence type="ECO:0000313" key="15">
    <source>
        <dbReference type="EMBL" id="GAX84236.1"/>
    </source>
</evidence>
<dbReference type="Gene3D" id="1.10.287.630">
    <property type="entry name" value="Helix hairpin bin"/>
    <property type="match status" value="1"/>
</dbReference>
<proteinExistence type="predicted"/>
<dbReference type="InterPro" id="IPR050818">
    <property type="entry name" value="KCNH_animal-type"/>
</dbReference>
<dbReference type="Pfam" id="PF00520">
    <property type="entry name" value="Ion_trans"/>
    <property type="match status" value="1"/>
</dbReference>
<dbReference type="SUPFAM" id="SSF51206">
    <property type="entry name" value="cAMP-binding domain-like"/>
    <property type="match status" value="1"/>
</dbReference>
<feature type="compositionally biased region" description="Low complexity" evidence="12">
    <location>
        <begin position="1227"/>
        <end position="1238"/>
    </location>
</feature>
<feature type="compositionally biased region" description="Low complexity" evidence="12">
    <location>
        <begin position="589"/>
        <end position="608"/>
    </location>
</feature>
<feature type="region of interest" description="Disordered" evidence="12">
    <location>
        <begin position="1219"/>
        <end position="1238"/>
    </location>
</feature>
<keyword evidence="5" id="KW-0631">Potassium channel</keyword>
<feature type="compositionally biased region" description="Basic and acidic residues" evidence="12">
    <location>
        <begin position="488"/>
        <end position="500"/>
    </location>
</feature>
<feature type="transmembrane region" description="Helical" evidence="13">
    <location>
        <begin position="770"/>
        <end position="795"/>
    </location>
</feature>
<dbReference type="InterPro" id="IPR000595">
    <property type="entry name" value="cNMP-bd_dom"/>
</dbReference>
<evidence type="ECO:0000256" key="3">
    <source>
        <dbReference type="ARBA" id="ARBA00022538"/>
    </source>
</evidence>
<dbReference type="InterPro" id="IPR018490">
    <property type="entry name" value="cNMP-bd_dom_sf"/>
</dbReference>
<feature type="compositionally biased region" description="Low complexity" evidence="12">
    <location>
        <begin position="160"/>
        <end position="171"/>
    </location>
</feature>
<feature type="compositionally biased region" description="Polar residues" evidence="12">
    <location>
        <begin position="501"/>
        <end position="510"/>
    </location>
</feature>
<keyword evidence="11" id="KW-0407">Ion channel</keyword>
<feature type="transmembrane region" description="Helical" evidence="13">
    <location>
        <begin position="974"/>
        <end position="991"/>
    </location>
</feature>
<dbReference type="Proteomes" id="UP000232323">
    <property type="component" value="Unassembled WGS sequence"/>
</dbReference>
<gene>
    <name evidence="15" type="ORF">CEUSTIGMA_g11659.t1</name>
</gene>
<dbReference type="Gene3D" id="2.60.120.10">
    <property type="entry name" value="Jelly Rolls"/>
    <property type="match status" value="1"/>
</dbReference>
<name>A0A250XMJ2_9CHLO</name>
<dbReference type="PROSITE" id="PS50042">
    <property type="entry name" value="CNMP_BINDING_3"/>
    <property type="match status" value="1"/>
</dbReference>
<dbReference type="CDD" id="cd00038">
    <property type="entry name" value="CAP_ED"/>
    <property type="match status" value="1"/>
</dbReference>
<feature type="transmembrane region" description="Helical" evidence="13">
    <location>
        <begin position="735"/>
        <end position="758"/>
    </location>
</feature>
<dbReference type="InterPro" id="IPR003938">
    <property type="entry name" value="K_chnl_volt-dep_EAG/ELK/ERG"/>
</dbReference>
<dbReference type="OrthoDB" id="2019079at2759"/>
<feature type="region of interest" description="Disordered" evidence="12">
    <location>
        <begin position="579"/>
        <end position="611"/>
    </location>
</feature>
<feature type="transmembrane region" description="Helical" evidence="13">
    <location>
        <begin position="922"/>
        <end position="941"/>
    </location>
</feature>
<feature type="transmembrane region" description="Helical" evidence="13">
    <location>
        <begin position="801"/>
        <end position="823"/>
    </location>
</feature>